<dbReference type="AlphaFoldDB" id="A0A0W0H7S1"/>
<dbReference type="GO" id="GO:0019557">
    <property type="term" value="P:L-histidine catabolic process to glutamate and formate"/>
    <property type="evidence" value="ECO:0007669"/>
    <property type="project" value="UniProtKB-UniPathway"/>
</dbReference>
<dbReference type="InterPro" id="IPR006680">
    <property type="entry name" value="Amidohydro-rel"/>
</dbReference>
<organism evidence="9 10">
    <name type="scientific">Pseudomonas fluorescens ICMP 11288</name>
    <dbReference type="NCBI Taxonomy" id="1198309"/>
    <lineage>
        <taxon>Bacteria</taxon>
        <taxon>Pseudomonadati</taxon>
        <taxon>Pseudomonadota</taxon>
        <taxon>Gammaproteobacteria</taxon>
        <taxon>Pseudomonadales</taxon>
        <taxon>Pseudomonadaceae</taxon>
        <taxon>Pseudomonas</taxon>
    </lineage>
</organism>
<evidence type="ECO:0000259" key="8">
    <source>
        <dbReference type="Pfam" id="PF01979"/>
    </source>
</evidence>
<gene>
    <name evidence="7" type="primary">hutI</name>
    <name evidence="9" type="ORF">AO063_06990</name>
</gene>
<comment type="function">
    <text evidence="7">Catalyzes the hydrolytic cleavage of the carbon-nitrogen bond in imidazolone-5-propanoate to yield N-formimidoyl-L-glutamate. It is the third step in the universal histidine degradation pathway.</text>
</comment>
<accession>A0A0W0H7S1</accession>
<feature type="binding site" evidence="7">
    <location>
        <position position="75"/>
    </location>
    <ligand>
        <name>4-imidazolone-5-propanoate</name>
        <dbReference type="ChEBI" id="CHEBI:77893"/>
    </ligand>
</feature>
<dbReference type="Gene3D" id="2.30.40.10">
    <property type="entry name" value="Urease, subunit C, domain 1"/>
    <property type="match status" value="1"/>
</dbReference>
<feature type="binding site" evidence="7">
    <location>
        <position position="311"/>
    </location>
    <ligand>
        <name>Zn(2+)</name>
        <dbReference type="ChEBI" id="CHEBI:29105"/>
    </ligand>
</feature>
<feature type="binding site" evidence="7">
    <location>
        <position position="239"/>
    </location>
    <ligand>
        <name>4-imidazolone-5-propanoate</name>
        <dbReference type="ChEBI" id="CHEBI:77893"/>
    </ligand>
</feature>
<evidence type="ECO:0000256" key="4">
    <source>
        <dbReference type="ARBA" id="ARBA00022808"/>
    </source>
</evidence>
<comment type="pathway">
    <text evidence="7">Amino-acid degradation; L-histidine degradation into L-glutamate; N-formimidoyl-L-glutamate from L-histidine: step 3/3.</text>
</comment>
<feature type="binding site" evidence="7">
    <location>
        <position position="315"/>
    </location>
    <ligand>
        <name>N-formimidoyl-L-glutamate</name>
        <dbReference type="ChEBI" id="CHEBI:58928"/>
    </ligand>
</feature>
<proteinExistence type="inferred from homology"/>
<comment type="caution">
    <text evidence="9">The sequence shown here is derived from an EMBL/GenBank/DDBJ whole genome shotgun (WGS) entry which is preliminary data.</text>
</comment>
<keyword evidence="2 7" id="KW-0479">Metal-binding</keyword>
<keyword evidence="7" id="KW-0963">Cytoplasm</keyword>
<dbReference type="InterPro" id="IPR032466">
    <property type="entry name" value="Metal_Hydrolase"/>
</dbReference>
<feature type="binding site" evidence="7">
    <location>
        <position position="66"/>
    </location>
    <ligand>
        <name>Fe(3+)</name>
        <dbReference type="ChEBI" id="CHEBI:29034"/>
    </ligand>
</feature>
<feature type="binding site" evidence="7">
    <location>
        <position position="66"/>
    </location>
    <ligand>
        <name>Zn(2+)</name>
        <dbReference type="ChEBI" id="CHEBI:29105"/>
    </ligand>
</feature>
<comment type="subcellular location">
    <subcellularLocation>
        <location evidence="7">Cytoplasm</location>
    </subcellularLocation>
</comment>
<protein>
    <recommendedName>
        <fullName evidence="1 7">Imidazolonepropionase</fullName>
        <ecNumber evidence="1 7">3.5.2.7</ecNumber>
    </recommendedName>
    <alternativeName>
        <fullName evidence="7">Imidazolone-5-propionate hydrolase</fullName>
    </alternativeName>
</protein>
<dbReference type="GO" id="GO:0005737">
    <property type="term" value="C:cytoplasm"/>
    <property type="evidence" value="ECO:0007669"/>
    <property type="project" value="UniProtKB-SubCell"/>
</dbReference>
<feature type="binding site" evidence="7">
    <location>
        <position position="138"/>
    </location>
    <ligand>
        <name>4-imidazolone-5-propanoate</name>
        <dbReference type="ChEBI" id="CHEBI:77893"/>
    </ligand>
</feature>
<dbReference type="PANTHER" id="PTHR42752:SF1">
    <property type="entry name" value="IMIDAZOLONEPROPIONASE-RELATED"/>
    <property type="match status" value="1"/>
</dbReference>
<dbReference type="SUPFAM" id="SSF51556">
    <property type="entry name" value="Metallo-dependent hydrolases"/>
    <property type="match status" value="1"/>
</dbReference>
<dbReference type="PANTHER" id="PTHR42752">
    <property type="entry name" value="IMIDAZOLONEPROPIONASE"/>
    <property type="match status" value="1"/>
</dbReference>
<feature type="binding site" evidence="7">
    <location>
        <position position="171"/>
    </location>
    <ligand>
        <name>4-imidazolone-5-propanoate</name>
        <dbReference type="ChEBI" id="CHEBI:77893"/>
    </ligand>
</feature>
<name>A0A0W0H7S1_PSEFL</name>
<dbReference type="GO" id="GO:0008270">
    <property type="term" value="F:zinc ion binding"/>
    <property type="evidence" value="ECO:0007669"/>
    <property type="project" value="UniProtKB-UniRule"/>
</dbReference>
<evidence type="ECO:0000256" key="2">
    <source>
        <dbReference type="ARBA" id="ARBA00022723"/>
    </source>
</evidence>
<comment type="similarity">
    <text evidence="7">Belongs to the metallo-dependent hydrolases superfamily. HutI family.</text>
</comment>
<dbReference type="FunFam" id="3.20.20.140:FF:000007">
    <property type="entry name" value="Imidazolonepropionase"/>
    <property type="match status" value="1"/>
</dbReference>
<dbReference type="EMBL" id="LKEF01000063">
    <property type="protein sequence ID" value="KTB56851.1"/>
    <property type="molecule type" value="Genomic_DNA"/>
</dbReference>
<dbReference type="Pfam" id="PF01979">
    <property type="entry name" value="Amidohydro_1"/>
    <property type="match status" value="1"/>
</dbReference>
<dbReference type="UniPathway" id="UPA00379">
    <property type="reaction ID" value="UER00551"/>
</dbReference>
<dbReference type="NCBIfam" id="TIGR01224">
    <property type="entry name" value="hutI"/>
    <property type="match status" value="1"/>
</dbReference>
<dbReference type="RefSeq" id="WP_058422351.1">
    <property type="nucleotide sequence ID" value="NZ_LKEF01000063.1"/>
</dbReference>
<feature type="binding site" evidence="7">
    <location>
        <position position="313"/>
    </location>
    <ligand>
        <name>N-formimidoyl-L-glutamate</name>
        <dbReference type="ChEBI" id="CHEBI:58928"/>
    </ligand>
</feature>
<feature type="binding site" evidence="7">
    <location>
        <position position="68"/>
    </location>
    <ligand>
        <name>Zn(2+)</name>
        <dbReference type="ChEBI" id="CHEBI:29105"/>
    </ligand>
</feature>
<feature type="binding site" evidence="7">
    <location>
        <position position="311"/>
    </location>
    <ligand>
        <name>Fe(3+)</name>
        <dbReference type="ChEBI" id="CHEBI:29034"/>
    </ligand>
</feature>
<feature type="binding site" evidence="7">
    <location>
        <position position="68"/>
    </location>
    <ligand>
        <name>Fe(3+)</name>
        <dbReference type="ChEBI" id="CHEBI:29034"/>
    </ligand>
</feature>
<dbReference type="GO" id="GO:0050480">
    <property type="term" value="F:imidazolonepropionase activity"/>
    <property type="evidence" value="ECO:0007669"/>
    <property type="project" value="UniProtKB-UniRule"/>
</dbReference>
<dbReference type="InterPro" id="IPR005920">
    <property type="entry name" value="HutI"/>
</dbReference>
<evidence type="ECO:0000313" key="10">
    <source>
        <dbReference type="Proteomes" id="UP000054197"/>
    </source>
</evidence>
<evidence type="ECO:0000313" key="9">
    <source>
        <dbReference type="EMBL" id="KTB56851.1"/>
    </source>
</evidence>
<comment type="catalytic activity">
    <reaction evidence="7">
        <text>4-imidazolone-5-propanoate + H2O = N-formimidoyl-L-glutamate</text>
        <dbReference type="Rhea" id="RHEA:23660"/>
        <dbReference type="ChEBI" id="CHEBI:15377"/>
        <dbReference type="ChEBI" id="CHEBI:58928"/>
        <dbReference type="ChEBI" id="CHEBI:77893"/>
        <dbReference type="EC" id="3.5.2.7"/>
    </reaction>
</comment>
<dbReference type="GO" id="GO:0005506">
    <property type="term" value="F:iron ion binding"/>
    <property type="evidence" value="ECO:0007669"/>
    <property type="project" value="UniProtKB-UniRule"/>
</dbReference>
<comment type="cofactor">
    <cofactor evidence="7">
        <name>Zn(2+)</name>
        <dbReference type="ChEBI" id="CHEBI:29105"/>
    </cofactor>
    <cofactor evidence="7">
        <name>Fe(3+)</name>
        <dbReference type="ChEBI" id="CHEBI:29034"/>
    </cofactor>
    <text evidence="7">Binds 1 zinc or iron ion per subunit.</text>
</comment>
<evidence type="ECO:0000256" key="5">
    <source>
        <dbReference type="ARBA" id="ARBA00022833"/>
    </source>
</evidence>
<keyword evidence="3 7" id="KW-0378">Hydrolase</keyword>
<feature type="binding site" evidence="7">
    <location>
        <position position="138"/>
    </location>
    <ligand>
        <name>N-formimidoyl-L-glutamate</name>
        <dbReference type="ChEBI" id="CHEBI:58928"/>
    </ligand>
</feature>
<dbReference type="CDD" id="cd01296">
    <property type="entry name" value="Imidazolone-5PH"/>
    <property type="match status" value="1"/>
</dbReference>
<reference evidence="9 10" key="1">
    <citation type="submission" date="2015-09" db="EMBL/GenBank/DDBJ databases">
        <title>Genome sequence of ICMP 11288.</title>
        <authorList>
            <person name="Visnovsky S."/>
            <person name="Lu A."/>
            <person name="Panda P."/>
            <person name="Pitman A."/>
        </authorList>
    </citation>
    <scope>NUCLEOTIDE SEQUENCE [LARGE SCALE GENOMIC DNA]</scope>
    <source>
        <strain evidence="9 10">ICMP 11288</strain>
    </source>
</reference>
<feature type="binding site" evidence="7">
    <location>
        <position position="316"/>
    </location>
    <ligand>
        <name>4-imidazolone-5-propanoate</name>
        <dbReference type="ChEBI" id="CHEBI:77893"/>
    </ligand>
</feature>
<evidence type="ECO:0000256" key="3">
    <source>
        <dbReference type="ARBA" id="ARBA00022801"/>
    </source>
</evidence>
<feature type="binding site" evidence="7">
    <location>
        <position position="236"/>
    </location>
    <ligand>
        <name>Fe(3+)</name>
        <dbReference type="ChEBI" id="CHEBI:29034"/>
    </ligand>
</feature>
<sequence length="401" mass="43330">MNTLWQHCHVATMAGGKYSIIEDAAMVTANSLIEWIGPRSEVPTADYAQVHDLQGAWVTPGLIDCHTHTVFGGNRSGEFEQRLEGVSYAEIAAKGGGIASTVRATRAATEDELFASAEKRLRSLLRDGVTTVEIKSGYGLDLVNERKMLRVARRLGQVLPVSVRATCLAAHALPPEYKDRADDYIEHICAEMLPALAAEGLVDAVDAFCEYLAFSTEQVERVFKVAQQLGLPVKLHAEQLSSLHGSSLAARYHALSADHLEFMTEEDAIAMAASGTVAVLLPGAFYFLRETQLPPMEALRKHGVKIAIASDLNPGTSPALSVRLMLNMACTLFRMTPEEALAGATQHAATALGMGDTHGSLEVGKVADFVAWQIDRPADLAYWLGGELDKRVVRHGVDVTV</sequence>
<feature type="binding site" evidence="7">
    <location>
        <position position="236"/>
    </location>
    <ligand>
        <name>Zn(2+)</name>
        <dbReference type="ChEBI" id="CHEBI:29105"/>
    </ligand>
</feature>
<evidence type="ECO:0000256" key="7">
    <source>
        <dbReference type="HAMAP-Rule" id="MF_00372"/>
    </source>
</evidence>
<dbReference type="GO" id="GO:0019556">
    <property type="term" value="P:L-histidine catabolic process to glutamate and formamide"/>
    <property type="evidence" value="ECO:0007669"/>
    <property type="project" value="UniProtKB-UniRule"/>
</dbReference>
<dbReference type="Gene3D" id="3.20.20.140">
    <property type="entry name" value="Metal-dependent hydrolases"/>
    <property type="match status" value="1"/>
</dbReference>
<dbReference type="SUPFAM" id="SSF51338">
    <property type="entry name" value="Composite domain of metallo-dependent hydrolases"/>
    <property type="match status" value="1"/>
</dbReference>
<keyword evidence="6 7" id="KW-0408">Iron</keyword>
<keyword evidence="4 7" id="KW-0369">Histidine metabolism</keyword>
<evidence type="ECO:0000256" key="1">
    <source>
        <dbReference type="ARBA" id="ARBA00012864"/>
    </source>
</evidence>
<dbReference type="InterPro" id="IPR011059">
    <property type="entry name" value="Metal-dep_hydrolase_composite"/>
</dbReference>
<evidence type="ECO:0000256" key="6">
    <source>
        <dbReference type="ARBA" id="ARBA00023004"/>
    </source>
</evidence>
<feature type="domain" description="Amidohydrolase-related" evidence="8">
    <location>
        <begin position="57"/>
        <end position="375"/>
    </location>
</feature>
<dbReference type="HAMAP" id="MF_00372">
    <property type="entry name" value="HutI"/>
    <property type="match status" value="1"/>
</dbReference>
<dbReference type="EC" id="3.5.2.7" evidence="1 7"/>
<dbReference type="Proteomes" id="UP000054197">
    <property type="component" value="Unassembled WGS sequence"/>
</dbReference>
<keyword evidence="5 7" id="KW-0862">Zinc</keyword>